<dbReference type="AlphaFoldDB" id="A0A2M6W5S6"/>
<reference evidence="2" key="1">
    <citation type="submission" date="2017-09" db="EMBL/GenBank/DDBJ databases">
        <title>Depth-based differentiation of microbial function through sediment-hosted aquifers and enrichment of novel symbionts in the deep terrestrial subsurface.</title>
        <authorList>
            <person name="Probst A.J."/>
            <person name="Ladd B."/>
            <person name="Jarett J.K."/>
            <person name="Geller-Mcgrath D.E."/>
            <person name="Sieber C.M.K."/>
            <person name="Emerson J.B."/>
            <person name="Anantharaman K."/>
            <person name="Thomas B.C."/>
            <person name="Malmstrom R."/>
            <person name="Stieglmeier M."/>
            <person name="Klingl A."/>
            <person name="Woyke T."/>
            <person name="Ryan C.M."/>
            <person name="Banfield J.F."/>
        </authorList>
    </citation>
    <scope>NUCLEOTIDE SEQUENCE [LARGE SCALE GENOMIC DNA]</scope>
</reference>
<evidence type="ECO:0000313" key="1">
    <source>
        <dbReference type="EMBL" id="PIT88090.1"/>
    </source>
</evidence>
<sequence length="308" mass="33600">MVKKNESGLVTQPKESFLSPLEQKAMAATGVMTSMMEAVDSATGEKFLIPRGMCTATAFKRRGNVYYFITAAHCAGIAGPTQGDMCLPEDSDRGFIRVMPWKWFIDLSEGGLSLSVLHEAELYSIGHTGQGDDFAVFKVKLQKPIPVMPLALWDPRVGEPVINVAAPANLGKQLFRGHVSREYFSTRGDKDAGKVLFQLPCAPGSSGSSIISQSQKGIIAILNESISISSTTDDGKEFVTQLNSAALPVSRFVKFWKLSEKGEYPYPAFVPLNFQPWMLGLEDIPELNDACGNCEGCECHSKKNIHGR</sequence>
<dbReference type="Pfam" id="PF13365">
    <property type="entry name" value="Trypsin_2"/>
    <property type="match status" value="1"/>
</dbReference>
<dbReference type="SUPFAM" id="SSF50494">
    <property type="entry name" value="Trypsin-like serine proteases"/>
    <property type="match status" value="1"/>
</dbReference>
<name>A0A2M6W5S6_9BACT</name>
<evidence type="ECO:0008006" key="3">
    <source>
        <dbReference type="Google" id="ProtNLM"/>
    </source>
</evidence>
<protein>
    <recommendedName>
        <fullName evidence="3">Serine protease</fullName>
    </recommendedName>
</protein>
<gene>
    <name evidence="1" type="ORF">COU29_03695</name>
</gene>
<organism evidence="1 2">
    <name type="scientific">Candidatus Magasanikbacteria bacterium CG10_big_fil_rev_8_21_14_0_10_36_32</name>
    <dbReference type="NCBI Taxonomy" id="1974646"/>
    <lineage>
        <taxon>Bacteria</taxon>
        <taxon>Candidatus Magasanikiibacteriota</taxon>
    </lineage>
</organism>
<evidence type="ECO:0000313" key="2">
    <source>
        <dbReference type="Proteomes" id="UP000231426"/>
    </source>
</evidence>
<dbReference type="Proteomes" id="UP000231426">
    <property type="component" value="Unassembled WGS sequence"/>
</dbReference>
<dbReference type="InterPro" id="IPR009003">
    <property type="entry name" value="Peptidase_S1_PA"/>
</dbReference>
<dbReference type="Gene3D" id="2.40.10.120">
    <property type="match status" value="1"/>
</dbReference>
<proteinExistence type="predicted"/>
<accession>A0A2M6W5S6</accession>
<comment type="caution">
    <text evidence="1">The sequence shown here is derived from an EMBL/GenBank/DDBJ whole genome shotgun (WGS) entry which is preliminary data.</text>
</comment>
<dbReference type="EMBL" id="PFBV01000005">
    <property type="protein sequence ID" value="PIT88090.1"/>
    <property type="molecule type" value="Genomic_DNA"/>
</dbReference>